<protein>
    <submittedName>
        <fullName evidence="1">Uncharacterized protein</fullName>
    </submittedName>
</protein>
<name>A0A838CTE5_9BACI</name>
<dbReference type="AlphaFoldDB" id="A0A838CTE5"/>
<accession>A0A838CTE5</accession>
<keyword evidence="2" id="KW-1185">Reference proteome</keyword>
<organism evidence="1 2">
    <name type="scientific">Halobacillus locisalis</name>
    <dbReference type="NCBI Taxonomy" id="220753"/>
    <lineage>
        <taxon>Bacteria</taxon>
        <taxon>Bacillati</taxon>
        <taxon>Bacillota</taxon>
        <taxon>Bacilli</taxon>
        <taxon>Bacillales</taxon>
        <taxon>Bacillaceae</taxon>
        <taxon>Halobacillus</taxon>
    </lineage>
</organism>
<dbReference type="Proteomes" id="UP000571017">
    <property type="component" value="Unassembled WGS sequence"/>
</dbReference>
<gene>
    <name evidence="1" type="ORF">H0266_09940</name>
</gene>
<comment type="caution">
    <text evidence="1">The sequence shown here is derived from an EMBL/GenBank/DDBJ whole genome shotgun (WGS) entry which is preliminary data.</text>
</comment>
<dbReference type="RefSeq" id="WP_181472244.1">
    <property type="nucleotide sequence ID" value="NZ_JACEFG010000002.1"/>
</dbReference>
<evidence type="ECO:0000313" key="2">
    <source>
        <dbReference type="Proteomes" id="UP000571017"/>
    </source>
</evidence>
<reference evidence="1 2" key="1">
    <citation type="journal article" date="2004" name="Extremophiles">
        <title>Halobacillus locisalis sp. nov., a halophilic bacterium isolated from a marine solar saltern of the Yellow Sea in Korea.</title>
        <authorList>
            <person name="Yoon J.H."/>
            <person name="Kang K.H."/>
            <person name="Oh T.K."/>
            <person name="Park Y.H."/>
        </authorList>
    </citation>
    <scope>NUCLEOTIDE SEQUENCE [LARGE SCALE GENOMIC DNA]</scope>
    <source>
        <strain evidence="1 2">KCTC 3788</strain>
    </source>
</reference>
<proteinExistence type="predicted"/>
<sequence>MKKRRREKKGSGISDGIFEVLFWVPELILLPLRAALWLLRGVGRVISHMWDGI</sequence>
<evidence type="ECO:0000313" key="1">
    <source>
        <dbReference type="EMBL" id="MBA2175214.1"/>
    </source>
</evidence>
<dbReference type="EMBL" id="JACEFG010000002">
    <property type="protein sequence ID" value="MBA2175214.1"/>
    <property type="molecule type" value="Genomic_DNA"/>
</dbReference>